<keyword evidence="3" id="KW-1185">Reference proteome</keyword>
<feature type="chain" id="PRO_5047325822" evidence="1">
    <location>
        <begin position="22"/>
        <end position="481"/>
    </location>
</feature>
<evidence type="ECO:0000256" key="1">
    <source>
        <dbReference type="SAM" id="SignalP"/>
    </source>
</evidence>
<dbReference type="EMBL" id="JAZGSY010000063">
    <property type="protein sequence ID" value="KAL1841802.1"/>
    <property type="molecule type" value="Genomic_DNA"/>
</dbReference>
<keyword evidence="1" id="KW-0732">Signal</keyword>
<evidence type="ECO:0000313" key="3">
    <source>
        <dbReference type="Proteomes" id="UP001583172"/>
    </source>
</evidence>
<comment type="caution">
    <text evidence="2">The sequence shown here is derived from an EMBL/GenBank/DDBJ whole genome shotgun (WGS) entry which is preliminary data.</text>
</comment>
<gene>
    <name evidence="2" type="ORF">VTJ49DRAFT_6555</name>
</gene>
<reference evidence="2 3" key="1">
    <citation type="journal article" date="2024" name="Commun. Biol.">
        <title>Comparative genomic analysis of thermophilic fungi reveals convergent evolutionary adaptations and gene losses.</title>
        <authorList>
            <person name="Steindorff A.S."/>
            <person name="Aguilar-Pontes M.V."/>
            <person name="Robinson A.J."/>
            <person name="Andreopoulos B."/>
            <person name="LaButti K."/>
            <person name="Kuo A."/>
            <person name="Mondo S."/>
            <person name="Riley R."/>
            <person name="Otillar R."/>
            <person name="Haridas S."/>
            <person name="Lipzen A."/>
            <person name="Grimwood J."/>
            <person name="Schmutz J."/>
            <person name="Clum A."/>
            <person name="Reid I.D."/>
            <person name="Moisan M.C."/>
            <person name="Butler G."/>
            <person name="Nguyen T.T.M."/>
            <person name="Dewar K."/>
            <person name="Conant G."/>
            <person name="Drula E."/>
            <person name="Henrissat B."/>
            <person name="Hansel C."/>
            <person name="Singer S."/>
            <person name="Hutchinson M.I."/>
            <person name="de Vries R.P."/>
            <person name="Natvig D.O."/>
            <person name="Powell A.J."/>
            <person name="Tsang A."/>
            <person name="Grigoriev I.V."/>
        </authorList>
    </citation>
    <scope>NUCLEOTIDE SEQUENCE [LARGE SCALE GENOMIC DNA]</scope>
    <source>
        <strain evidence="2 3">CBS 620.91</strain>
    </source>
</reference>
<organism evidence="2 3">
    <name type="scientific">Humicola insolens</name>
    <name type="common">Soft-rot fungus</name>
    <dbReference type="NCBI Taxonomy" id="85995"/>
    <lineage>
        <taxon>Eukaryota</taxon>
        <taxon>Fungi</taxon>
        <taxon>Dikarya</taxon>
        <taxon>Ascomycota</taxon>
        <taxon>Pezizomycotina</taxon>
        <taxon>Sordariomycetes</taxon>
        <taxon>Sordariomycetidae</taxon>
        <taxon>Sordariales</taxon>
        <taxon>Chaetomiaceae</taxon>
        <taxon>Mycothermus</taxon>
    </lineage>
</organism>
<accession>A0ABR3VJN3</accession>
<sequence length="481" mass="52468">MPSLSISRLLGFVHCLTVCYAASIQRRQYWQPTPSPEECLDISLTNPTWGILGPTLVLVNASSGGTHGDIRFQTVNTATGESANCTARDIDLDLKGPSAQDVWHNCSSPDLFFQFSLETFEARLKGSWRCGNASSLLFTASGPWETPIVQGCLDEWDTPRGQQTLCIMGGSQVSASLQSPVAIHPQLPLTPFVPWEPARRCVDRSYDPQWYVHGLSYRERAAETSGMVSTVYDLDIDVTNVSGGDRFNCSVTADLATVDQAYRQGTTPWARCSGVAGSFDVALDARYGTLALRQSWECSDGVAGVERSQFHGIAYSNVSLDCMRAPTAENAESALHRYLHSCGLSTAPVTITGYVDRTPTMPHTVYSRSCTIQSITKTTALGLREYRIDAVGAPDGSDDSSAYGTFAVHNPRSGDTYEFDRMPVVPDGGWHDTSSGSNCSGIATIEILATRFYSTGRQKQSFRPRFVRRETTSRHVACPST</sequence>
<name>A0ABR3VJN3_HUMIN</name>
<proteinExistence type="predicted"/>
<protein>
    <submittedName>
        <fullName evidence="2">Uncharacterized protein</fullName>
    </submittedName>
</protein>
<feature type="signal peptide" evidence="1">
    <location>
        <begin position="1"/>
        <end position="21"/>
    </location>
</feature>
<evidence type="ECO:0000313" key="2">
    <source>
        <dbReference type="EMBL" id="KAL1841802.1"/>
    </source>
</evidence>
<dbReference type="Proteomes" id="UP001583172">
    <property type="component" value="Unassembled WGS sequence"/>
</dbReference>